<feature type="chain" id="PRO_5040866037" evidence="2">
    <location>
        <begin position="19"/>
        <end position="349"/>
    </location>
</feature>
<proteinExistence type="predicted"/>
<evidence type="ECO:0000256" key="1">
    <source>
        <dbReference type="ARBA" id="ARBA00022729"/>
    </source>
</evidence>
<reference evidence="4" key="1">
    <citation type="submission" date="2022-09" db="EMBL/GenBank/DDBJ databases">
        <title>The genome sequence of Tsuneonella sp. YG55.</title>
        <authorList>
            <person name="Liu Y."/>
        </authorList>
    </citation>
    <scope>NUCLEOTIDE SEQUENCE</scope>
    <source>
        <strain evidence="4">YG55</strain>
    </source>
</reference>
<dbReference type="PANTHER" id="PTHR30570:SF1">
    <property type="entry name" value="PHOSPHATE-BINDING PROTEIN PSTS"/>
    <property type="match status" value="1"/>
</dbReference>
<feature type="domain" description="PBP" evidence="3">
    <location>
        <begin position="28"/>
        <end position="304"/>
    </location>
</feature>
<sequence length="349" mass="36798">MTKFKTIAIATISSLALAACGGSGGGASASRDSIRAVGSSTVYPFAKKVAEEFVAANPGMKSPLIESTGTGGGMKLFCAGVGAQHPDIANASRRMKASEFEDCQKNGVTEIQEIQVGLDGIAFASAKGGITLPLTPEIVYKALAAKPFGKDQTAKTWKDVDPSLPDAPILVYGPPSTSGTRDALKELILTKGCESDPSMKAMKDSDKDKFEQLCTEVRADGAYVDQGEQDNLIVQKIEGNPKAVGIFGYSYLEENADKLQDQPMNGVEATYENISNFSYPGARPLYLYVKKAHVGVIPGLGEFLAMWPKVWSKDGPLAKIGFVAAPDDVRAASAKTIAEGTVMTGEGLK</sequence>
<dbReference type="Proteomes" id="UP001142648">
    <property type="component" value="Unassembled WGS sequence"/>
</dbReference>
<dbReference type="PROSITE" id="PS51257">
    <property type="entry name" value="PROKAR_LIPOPROTEIN"/>
    <property type="match status" value="1"/>
</dbReference>
<evidence type="ECO:0000313" key="4">
    <source>
        <dbReference type="EMBL" id="MCT2559950.1"/>
    </source>
</evidence>
<protein>
    <submittedName>
        <fullName evidence="4">Substrate-binding domain-containing protein</fullName>
    </submittedName>
</protein>
<dbReference type="AlphaFoldDB" id="A0A9X3AAI4"/>
<dbReference type="EMBL" id="JAOAMV010000007">
    <property type="protein sequence ID" value="MCT2559950.1"/>
    <property type="molecule type" value="Genomic_DNA"/>
</dbReference>
<keyword evidence="1 2" id="KW-0732">Signal</keyword>
<comment type="caution">
    <text evidence="4">The sequence shown here is derived from an EMBL/GenBank/DDBJ whole genome shotgun (WGS) entry which is preliminary data.</text>
</comment>
<feature type="signal peptide" evidence="2">
    <location>
        <begin position="1"/>
        <end position="18"/>
    </location>
</feature>
<dbReference type="InterPro" id="IPR024370">
    <property type="entry name" value="PBP_domain"/>
</dbReference>
<dbReference type="RefSeq" id="WP_259963022.1">
    <property type="nucleotide sequence ID" value="NZ_JAOAMV010000007.1"/>
</dbReference>
<dbReference type="InterPro" id="IPR050811">
    <property type="entry name" value="Phosphate_ABC_transporter"/>
</dbReference>
<dbReference type="Gene3D" id="3.40.190.10">
    <property type="entry name" value="Periplasmic binding protein-like II"/>
    <property type="match status" value="2"/>
</dbReference>
<accession>A0A9X3AAI4</accession>
<dbReference type="PANTHER" id="PTHR30570">
    <property type="entry name" value="PERIPLASMIC PHOSPHATE BINDING COMPONENT OF PHOSPHATE ABC TRANSPORTER"/>
    <property type="match status" value="1"/>
</dbReference>
<dbReference type="SUPFAM" id="SSF53850">
    <property type="entry name" value="Periplasmic binding protein-like II"/>
    <property type="match status" value="1"/>
</dbReference>
<evidence type="ECO:0000259" key="3">
    <source>
        <dbReference type="Pfam" id="PF12849"/>
    </source>
</evidence>
<organism evidence="4 5">
    <name type="scientific">Tsuneonella litorea</name>
    <dbReference type="NCBI Taxonomy" id="2976475"/>
    <lineage>
        <taxon>Bacteria</taxon>
        <taxon>Pseudomonadati</taxon>
        <taxon>Pseudomonadota</taxon>
        <taxon>Alphaproteobacteria</taxon>
        <taxon>Sphingomonadales</taxon>
        <taxon>Erythrobacteraceae</taxon>
        <taxon>Tsuneonella</taxon>
    </lineage>
</organism>
<keyword evidence="5" id="KW-1185">Reference proteome</keyword>
<dbReference type="Pfam" id="PF12849">
    <property type="entry name" value="PBP_like_2"/>
    <property type="match status" value="1"/>
</dbReference>
<evidence type="ECO:0000256" key="2">
    <source>
        <dbReference type="SAM" id="SignalP"/>
    </source>
</evidence>
<evidence type="ECO:0000313" key="5">
    <source>
        <dbReference type="Proteomes" id="UP001142648"/>
    </source>
</evidence>
<name>A0A9X3AAI4_9SPHN</name>
<gene>
    <name evidence="4" type="ORF">N0B51_13285</name>
</gene>